<feature type="transmembrane region" description="Helical" evidence="9">
    <location>
        <begin position="485"/>
        <end position="504"/>
    </location>
</feature>
<evidence type="ECO:0000259" key="10">
    <source>
        <dbReference type="PROSITE" id="PS50850"/>
    </source>
</evidence>
<keyword evidence="12" id="KW-1185">Reference proteome</keyword>
<dbReference type="FunFam" id="1.20.1250.20:FF:000011">
    <property type="entry name" value="MFS multidrug transporter, putative"/>
    <property type="match status" value="1"/>
</dbReference>
<evidence type="ECO:0000256" key="7">
    <source>
        <dbReference type="ARBA" id="ARBA00069139"/>
    </source>
</evidence>
<dbReference type="PANTHER" id="PTHR23502">
    <property type="entry name" value="MAJOR FACILITATOR SUPERFAMILY"/>
    <property type="match status" value="1"/>
</dbReference>
<evidence type="ECO:0000256" key="6">
    <source>
        <dbReference type="ARBA" id="ARBA00053977"/>
    </source>
</evidence>
<dbReference type="GO" id="GO:1990961">
    <property type="term" value="P:xenobiotic detoxification by transmembrane export across the plasma membrane"/>
    <property type="evidence" value="ECO:0007669"/>
    <property type="project" value="TreeGrafter"/>
</dbReference>
<dbReference type="InterPro" id="IPR020846">
    <property type="entry name" value="MFS_dom"/>
</dbReference>
<feature type="transmembrane region" description="Helical" evidence="9">
    <location>
        <begin position="202"/>
        <end position="226"/>
    </location>
</feature>
<evidence type="ECO:0000256" key="2">
    <source>
        <dbReference type="ARBA" id="ARBA00022692"/>
    </source>
</evidence>
<dbReference type="PROSITE" id="PS50850">
    <property type="entry name" value="MFS"/>
    <property type="match status" value="1"/>
</dbReference>
<feature type="transmembrane region" description="Helical" evidence="9">
    <location>
        <begin position="510"/>
        <end position="537"/>
    </location>
</feature>
<feature type="transmembrane region" description="Helical" evidence="9">
    <location>
        <begin position="445"/>
        <end position="464"/>
    </location>
</feature>
<evidence type="ECO:0000256" key="8">
    <source>
        <dbReference type="ARBA" id="ARBA00077167"/>
    </source>
</evidence>
<dbReference type="Pfam" id="PF07690">
    <property type="entry name" value="MFS_1"/>
    <property type="match status" value="1"/>
</dbReference>
<dbReference type="GO" id="GO:0005886">
    <property type="term" value="C:plasma membrane"/>
    <property type="evidence" value="ECO:0007669"/>
    <property type="project" value="TreeGrafter"/>
</dbReference>
<reference evidence="11" key="1">
    <citation type="journal article" date="2021" name="J Fungi (Basel)">
        <title>Virulence traits and population genomics of the black yeast Aureobasidium melanogenum.</title>
        <authorList>
            <person name="Cernosa A."/>
            <person name="Sun X."/>
            <person name="Gostincar C."/>
            <person name="Fang C."/>
            <person name="Gunde-Cimerman N."/>
            <person name="Song Z."/>
        </authorList>
    </citation>
    <scope>NUCLEOTIDE SEQUENCE</scope>
    <source>
        <strain evidence="11">EXF-9298</strain>
    </source>
</reference>
<proteinExistence type="inferred from homology"/>
<gene>
    <name evidence="11" type="ORF">KCU98_g2289</name>
</gene>
<dbReference type="GO" id="GO:0015244">
    <property type="term" value="F:fluconazole transmembrane transporter activity"/>
    <property type="evidence" value="ECO:0007669"/>
    <property type="project" value="TreeGrafter"/>
</dbReference>
<evidence type="ECO:0000256" key="1">
    <source>
        <dbReference type="ARBA" id="ARBA00004141"/>
    </source>
</evidence>
<reference evidence="11" key="2">
    <citation type="submission" date="2021-08" db="EMBL/GenBank/DDBJ databases">
        <authorList>
            <person name="Gostincar C."/>
            <person name="Sun X."/>
            <person name="Song Z."/>
            <person name="Gunde-Cimerman N."/>
        </authorList>
    </citation>
    <scope>NUCLEOTIDE SEQUENCE</scope>
    <source>
        <strain evidence="11">EXF-9298</strain>
    </source>
</reference>
<evidence type="ECO:0000313" key="12">
    <source>
        <dbReference type="Proteomes" id="UP000729357"/>
    </source>
</evidence>
<keyword evidence="4 9" id="KW-0472">Membrane</keyword>
<organism evidence="11 12">
    <name type="scientific">Aureobasidium melanogenum</name>
    <name type="common">Aureobasidium pullulans var. melanogenum</name>
    <dbReference type="NCBI Taxonomy" id="46634"/>
    <lineage>
        <taxon>Eukaryota</taxon>
        <taxon>Fungi</taxon>
        <taxon>Dikarya</taxon>
        <taxon>Ascomycota</taxon>
        <taxon>Pezizomycotina</taxon>
        <taxon>Dothideomycetes</taxon>
        <taxon>Dothideomycetidae</taxon>
        <taxon>Dothideales</taxon>
        <taxon>Saccotheciaceae</taxon>
        <taxon>Aureobasidium</taxon>
    </lineage>
</organism>
<name>A0A9P8K1B4_AURME</name>
<feature type="transmembrane region" description="Helical" evidence="9">
    <location>
        <begin position="406"/>
        <end position="425"/>
    </location>
</feature>
<feature type="domain" description="Major facilitator superfamily (MFS) profile" evidence="10">
    <location>
        <begin position="172"/>
        <end position="596"/>
    </location>
</feature>
<feature type="non-terminal residue" evidence="11">
    <location>
        <position position="776"/>
    </location>
</feature>
<dbReference type="CDD" id="cd17323">
    <property type="entry name" value="MFS_Tpo1_MDR_like"/>
    <property type="match status" value="1"/>
</dbReference>
<sequence>MSDVIRDAPIGQLIRYVTRNRVLQYPEEKPDFVCPTSYSHPEPEKLATQLFQTVPSFLSSNNSIKDDFEKETPESHNDLHLTRTATDHTGHDLSKANTSRSALSRVGSRIALEQSKTRADLEQAFAAASEPSPWPEPIIPVRTADGVILVDWYTTDDKANPQNWSKTKKGLVTLLICIYTTAVYTGSAIYTPSAEGVMERFGVGATAAALGISLFVLAYGLGPLIFSPLSEIPKIGRNPPYIITFAIFTILCVPTALADNFAGLMVLRFLQGFFGSPILATGGASLQDMFSLIKLPYVLCCWAAAACVGPALGPIISGFSVAAENWRWSLWEMLWLAAPVWLALFLFLPETYPETILLRRAQRLRKLTGNQNLKAQSEINQAQRSFKDLVVEALWRPLQLIALDPAIAYADIYIALCYAIFYSFFEVFPLVYVDRYGFNVGQMGLVFLSIAVGVIVSIAAYYAYLYYIVEPEIRAHGMGTPERRLIPALFSSFLVPIGLFIFAWTGNGHIHWIVSCIGIVINIIGVFILFQCVFVYLPMVYPAYAGSLFAGNDTARSTLAAAAILFSRPMFKGLGVGGGVSLLAGLTTLCIGDMEWLREKHVRIITKITNFWKAQDGWYDWEDMFRMTKDTHKQQENATTLEEQYETSQPPMVTLFTANSLQRLPRESRDLVFEYVIKITPDSEFLGQPQRNNKNYSVLKSHLLNAPCLALNKQYCAEYLTVLLRGLESGVGAQDTENLDDCLRIINLLFKIVGAERVREKPNHHINYIPTHPSSS</sequence>
<protein>
    <recommendedName>
        <fullName evidence="7">Cercosporin MFS transporter CTB4</fullName>
    </recommendedName>
    <alternativeName>
        <fullName evidence="8">Cercosporin toxin biosynthesis cluster protein 4</fullName>
    </alternativeName>
</protein>
<feature type="transmembrane region" description="Helical" evidence="9">
    <location>
        <begin position="328"/>
        <end position="348"/>
    </location>
</feature>
<evidence type="ECO:0000313" key="11">
    <source>
        <dbReference type="EMBL" id="KAG9988884.1"/>
    </source>
</evidence>
<feature type="transmembrane region" description="Helical" evidence="9">
    <location>
        <begin position="263"/>
        <end position="283"/>
    </location>
</feature>
<dbReference type="PANTHER" id="PTHR23502:SF23">
    <property type="entry name" value="FLUCONAZOLE RESISTANCE PROTEIN 1"/>
    <property type="match status" value="1"/>
</dbReference>
<accession>A0A9P8K1B4</accession>
<dbReference type="EMBL" id="JAHFXS010000119">
    <property type="protein sequence ID" value="KAG9988884.1"/>
    <property type="molecule type" value="Genomic_DNA"/>
</dbReference>
<feature type="transmembrane region" description="Helical" evidence="9">
    <location>
        <begin position="171"/>
        <end position="190"/>
    </location>
</feature>
<evidence type="ECO:0000256" key="9">
    <source>
        <dbReference type="SAM" id="Phobius"/>
    </source>
</evidence>
<dbReference type="InterPro" id="IPR036259">
    <property type="entry name" value="MFS_trans_sf"/>
</dbReference>
<keyword evidence="2 9" id="KW-0812">Transmembrane</keyword>
<dbReference type="InterPro" id="IPR011701">
    <property type="entry name" value="MFS"/>
</dbReference>
<evidence type="ECO:0000256" key="4">
    <source>
        <dbReference type="ARBA" id="ARBA00023136"/>
    </source>
</evidence>
<dbReference type="AlphaFoldDB" id="A0A9P8K1B4"/>
<comment type="similarity">
    <text evidence="5">Belongs to the major facilitator superfamily. CAR1 family.</text>
</comment>
<dbReference type="Proteomes" id="UP000729357">
    <property type="component" value="Unassembled WGS sequence"/>
</dbReference>
<dbReference type="SUPFAM" id="SSF103473">
    <property type="entry name" value="MFS general substrate transporter"/>
    <property type="match status" value="1"/>
</dbReference>
<evidence type="ECO:0000256" key="3">
    <source>
        <dbReference type="ARBA" id="ARBA00022989"/>
    </source>
</evidence>
<evidence type="ECO:0000256" key="5">
    <source>
        <dbReference type="ARBA" id="ARBA00038347"/>
    </source>
</evidence>
<feature type="transmembrane region" description="Helical" evidence="9">
    <location>
        <begin position="295"/>
        <end position="316"/>
    </location>
</feature>
<dbReference type="Gene3D" id="1.20.1250.20">
    <property type="entry name" value="MFS general substrate transporter like domains"/>
    <property type="match status" value="1"/>
</dbReference>
<comment type="subcellular location">
    <subcellularLocation>
        <location evidence="1">Membrane</location>
        <topology evidence="1">Multi-pass membrane protein</topology>
    </subcellularLocation>
</comment>
<comment type="function">
    <text evidence="6">MFS transporter; part of the gene cluster that mediates the biosynthesis of cercosporin, a light-activated, non-host-selective toxin. The perylenequinone chromophore of cercosporin absorbs light energy to attain an electronically-activated triplet state and produces active oxygen species such as the hydroxyl radical, superoxide, hydrogen peroxide or singlet oxygen upon reaction with oxygen molecules. These reactive oxygen species cause damage to various cellular components including lipids, proteins and nucleic acids. Responsible for secretion and accumulation of cercosporin, but does not play any roles in self-protection against the toxicity of cercosporin.</text>
</comment>
<comment type="caution">
    <text evidence="11">The sequence shown here is derived from an EMBL/GenBank/DDBJ whole genome shotgun (WGS) entry which is preliminary data.</text>
</comment>
<keyword evidence="3 9" id="KW-1133">Transmembrane helix</keyword>
<feature type="transmembrane region" description="Helical" evidence="9">
    <location>
        <begin position="238"/>
        <end position="257"/>
    </location>
</feature>